<proteinExistence type="predicted"/>
<keyword evidence="2" id="KW-1185">Reference proteome</keyword>
<gene>
    <name evidence="1" type="ORF">JQ615_07290</name>
</gene>
<dbReference type="EMBL" id="JAFCJH010000005">
    <property type="protein sequence ID" value="MBR0795186.1"/>
    <property type="molecule type" value="Genomic_DNA"/>
</dbReference>
<dbReference type="Proteomes" id="UP001315278">
    <property type="component" value="Unassembled WGS sequence"/>
</dbReference>
<name>A0ABS5FEF1_9BRAD</name>
<sequence>MSRRCAVLEALTPQVSRSSSAMSCAESSAARAGWWLNASPVIALITSVDSERNP</sequence>
<protein>
    <submittedName>
        <fullName evidence="1">Uncharacterized protein</fullName>
    </submittedName>
</protein>
<evidence type="ECO:0000313" key="2">
    <source>
        <dbReference type="Proteomes" id="UP001315278"/>
    </source>
</evidence>
<comment type="caution">
    <text evidence="1">The sequence shown here is derived from an EMBL/GenBank/DDBJ whole genome shotgun (WGS) entry which is preliminary data.</text>
</comment>
<organism evidence="1 2">
    <name type="scientific">Bradyrhizobium jicamae</name>
    <dbReference type="NCBI Taxonomy" id="280332"/>
    <lineage>
        <taxon>Bacteria</taxon>
        <taxon>Pseudomonadati</taxon>
        <taxon>Pseudomonadota</taxon>
        <taxon>Alphaproteobacteria</taxon>
        <taxon>Hyphomicrobiales</taxon>
        <taxon>Nitrobacteraceae</taxon>
        <taxon>Bradyrhizobium</taxon>
    </lineage>
</organism>
<reference evidence="2" key="1">
    <citation type="journal article" date="2021" name="ISME J.">
        <title>Evolutionary origin and ecological implication of a unique nif island in free-living Bradyrhizobium lineages.</title>
        <authorList>
            <person name="Tao J."/>
        </authorList>
    </citation>
    <scope>NUCLEOTIDE SEQUENCE [LARGE SCALE GENOMIC DNA]</scope>
    <source>
        <strain evidence="2">SZCCT0434</strain>
    </source>
</reference>
<accession>A0ABS5FEF1</accession>
<dbReference type="RefSeq" id="WP_212492159.1">
    <property type="nucleotide sequence ID" value="NZ_JAFCJH010000005.1"/>
</dbReference>
<evidence type="ECO:0000313" key="1">
    <source>
        <dbReference type="EMBL" id="MBR0795186.1"/>
    </source>
</evidence>